<accession>A0A927N447</accession>
<feature type="region of interest" description="Disordered" evidence="1">
    <location>
        <begin position="504"/>
        <end position="530"/>
    </location>
</feature>
<evidence type="ECO:0008006" key="4">
    <source>
        <dbReference type="Google" id="ProtNLM"/>
    </source>
</evidence>
<proteinExistence type="predicted"/>
<dbReference type="AlphaFoldDB" id="A0A927N447"/>
<name>A0A927N447_9ACTN</name>
<evidence type="ECO:0000313" key="3">
    <source>
        <dbReference type="Proteomes" id="UP000638648"/>
    </source>
</evidence>
<dbReference type="RefSeq" id="WP_192755392.1">
    <property type="nucleotide sequence ID" value="NZ_BAABJL010000005.1"/>
</dbReference>
<organism evidence="2 3">
    <name type="scientific">Actinopolymorpha pittospori</name>
    <dbReference type="NCBI Taxonomy" id="648752"/>
    <lineage>
        <taxon>Bacteria</taxon>
        <taxon>Bacillati</taxon>
        <taxon>Actinomycetota</taxon>
        <taxon>Actinomycetes</taxon>
        <taxon>Propionibacteriales</taxon>
        <taxon>Actinopolymorphaceae</taxon>
        <taxon>Actinopolymorpha</taxon>
    </lineage>
</organism>
<evidence type="ECO:0000313" key="2">
    <source>
        <dbReference type="EMBL" id="MBE1612321.1"/>
    </source>
</evidence>
<evidence type="ECO:0000256" key="1">
    <source>
        <dbReference type="SAM" id="MobiDB-lite"/>
    </source>
</evidence>
<dbReference type="Proteomes" id="UP000638648">
    <property type="component" value="Unassembled WGS sequence"/>
</dbReference>
<reference evidence="2" key="1">
    <citation type="submission" date="2020-10" db="EMBL/GenBank/DDBJ databases">
        <title>Sequencing the genomes of 1000 actinobacteria strains.</title>
        <authorList>
            <person name="Klenk H.-P."/>
        </authorList>
    </citation>
    <scope>NUCLEOTIDE SEQUENCE</scope>
    <source>
        <strain evidence="2">DSM 45354</strain>
    </source>
</reference>
<feature type="region of interest" description="Disordered" evidence="1">
    <location>
        <begin position="1"/>
        <end position="33"/>
    </location>
</feature>
<protein>
    <recommendedName>
        <fullName evidence="4">LigA protein</fullName>
    </recommendedName>
</protein>
<dbReference type="EMBL" id="JADBEM010000001">
    <property type="protein sequence ID" value="MBE1612321.1"/>
    <property type="molecule type" value="Genomic_DNA"/>
</dbReference>
<keyword evidence="3" id="KW-1185">Reference proteome</keyword>
<sequence>MTDAIEGADGTPRPDKPELRAAPSPDDSEPGLQAMVRSEPEPEFAGSEVLVRTAGPVGADGGKVDLTTAGRDIDQSQTANHIGRDMYSARVINNYIRYALAEDEYNEARAEIPLRTSLLDPEELARRAALVVPPDGLDDQVNILSMRRMLVLACAEGMGQSSAAAYLLHKLITRSEGQLADLLVEELAADKDFRWERLLSNQGGPTALIVDLTTMRDLDPEKVVHGLGGLQGELTRSRSYLVLAISKRLGNRVAQAFHGQVHVLQVPSGEHVFRKHLGGTLDVVSVDQLVADAWLAEALRDSFPPRAAEFAVLVKEAVHAGEERIDKLLEQVRYASQDWSEQLRSELAEHPEARWRADLAAAALLEGAPSSAVVEAGRLLRHVSGVEPDPAPRLEWPGSVTALGDLRPASFDALTRRFTRLDFGRSVLSHLWSEHPVIRRDLVDWIDQVPLVWDLTGQDLERLADRVGEMATQVAERGSIEREASAREGARIAIDVARRWAGAGPGGASTLGGSSSRMRSAPGGSRQRSRRSVAVRLLAKSATDPAIGQMVRAQMYDWAYDNAATSLKVVVAEVCGSFGVVYPRSAFTRLKHLAATPAPEVRDAVVASVVQLAAHLGPSRVIDYLLDWFEPPPQARTSALTAILQDAELLRLLTRAGEVRHLVPVGHTVGVANVSAALVTDLWGCILDRMSSEDVATLVRAWLGAVEASSPQRRTALVERLVQAAESDLRRIAQLLYATRRRSAAPTQSDTVDDLFGQLRTRLDEIDPAAWAPGAKDLR</sequence>
<feature type="compositionally biased region" description="Low complexity" evidence="1">
    <location>
        <begin position="511"/>
        <end position="526"/>
    </location>
</feature>
<gene>
    <name evidence="2" type="ORF">HEB94_009169</name>
</gene>
<comment type="caution">
    <text evidence="2">The sequence shown here is derived from an EMBL/GenBank/DDBJ whole genome shotgun (WGS) entry which is preliminary data.</text>
</comment>